<keyword evidence="1" id="KW-0472">Membrane</keyword>
<evidence type="ECO:0000313" key="2">
    <source>
        <dbReference type="EMBL" id="EFW06613.1"/>
    </source>
</evidence>
<dbReference type="AlphaFoldDB" id="E7G5W2"/>
<keyword evidence="1" id="KW-1133">Transmembrane helix</keyword>
<gene>
    <name evidence="2" type="ORF">HMPREF9488_00150</name>
</gene>
<feature type="transmembrane region" description="Helical" evidence="1">
    <location>
        <begin position="57"/>
        <end position="78"/>
    </location>
</feature>
<dbReference type="OrthoDB" id="9790723at2"/>
<dbReference type="HOGENOM" id="CLU_102949_1_0_9"/>
<dbReference type="Proteomes" id="UP000003157">
    <property type="component" value="Unassembled WGS sequence"/>
</dbReference>
<accession>E7G5W2</accession>
<evidence type="ECO:0000313" key="3">
    <source>
        <dbReference type="Proteomes" id="UP000003157"/>
    </source>
</evidence>
<dbReference type="eggNOG" id="COG0671">
    <property type="taxonomic scope" value="Bacteria"/>
</dbReference>
<keyword evidence="1" id="KW-0812">Transmembrane</keyword>
<feature type="transmembrane region" description="Helical" evidence="1">
    <location>
        <begin position="124"/>
        <end position="144"/>
    </location>
</feature>
<comment type="caution">
    <text evidence="2">The sequence shown here is derived from an EMBL/GenBank/DDBJ whole genome shotgun (WGS) entry which is preliminary data.</text>
</comment>
<keyword evidence="3" id="KW-1185">Reference proteome</keyword>
<dbReference type="STRING" id="100884.GCA_000269565_01551"/>
<feature type="transmembrane region" description="Helical" evidence="1">
    <location>
        <begin position="87"/>
        <end position="104"/>
    </location>
</feature>
<feature type="transmembrane region" description="Helical" evidence="1">
    <location>
        <begin position="16"/>
        <end position="37"/>
    </location>
</feature>
<name>E7G5W2_9FIRM</name>
<sequence length="211" mass="24817">MEVFMMKAFLEKYTSIKYIIIFFIIYMIGFISLENWTSPYMIITDSWIDKYIPFNEYFVIPYLFWFVFIALGFAYFVFIDQVGLKRTCFYLFLGMSISLFIYFILPNGQNLRVDIQHENLFQDIIAFIYSIDSSTNVCPSIHVYNSLMMMISLLKSDKIKIHRILSIGIIGLAFLICLSTVMIKQHAFIDVIVAMILVIIIYVIGNRKYGY</sequence>
<proteinExistence type="predicted"/>
<feature type="transmembrane region" description="Helical" evidence="1">
    <location>
        <begin position="164"/>
        <end position="181"/>
    </location>
</feature>
<reference evidence="2 3" key="1">
    <citation type="submission" date="2010-12" db="EMBL/GenBank/DDBJ databases">
        <title>The Genome Sequence of Coprobacillus sp. strain 29_1.</title>
        <authorList>
            <consortium name="The Broad Institute Genome Sequencing Platform"/>
            <person name="Earl A."/>
            <person name="Ward D."/>
            <person name="Feldgarden M."/>
            <person name="Gevers D."/>
            <person name="Daigneault M."/>
            <person name="Sibley C.D."/>
            <person name="White A."/>
            <person name="Strauss J."/>
            <person name="Allen-Vercoe E."/>
            <person name="Young S.K."/>
            <person name="Zeng Q."/>
            <person name="Gargeya S."/>
            <person name="Fitzgerald M."/>
            <person name="Haas B."/>
            <person name="Abouelleil A."/>
            <person name="Alvarado L."/>
            <person name="Arachchi H.M."/>
            <person name="Berlin A."/>
            <person name="Brown A."/>
            <person name="Chapman S.B."/>
            <person name="Chen Z."/>
            <person name="Dunbar C."/>
            <person name="Freedman E."/>
            <person name="Gearin G."/>
            <person name="Gellesch M."/>
            <person name="Goldberg J."/>
            <person name="Griggs A."/>
            <person name="Gujja S."/>
            <person name="Heilman E."/>
            <person name="Heiman D."/>
            <person name="Howarth C."/>
            <person name="Larson L."/>
            <person name="Lui A."/>
            <person name="MacDonald P.J.P."/>
            <person name="Mehta T."/>
            <person name="Montmayeur A."/>
            <person name="Murphy C."/>
            <person name="Neiman D."/>
            <person name="Pearson M."/>
            <person name="Priest M."/>
            <person name="Roberts A."/>
            <person name="Saif S."/>
            <person name="Shea T."/>
            <person name="Shenoy N."/>
            <person name="Sisk P."/>
            <person name="Stolte C."/>
            <person name="Sykes S."/>
            <person name="White J."/>
            <person name="Yandava C."/>
            <person name="Nusbaum C."/>
            <person name="Birren B."/>
        </authorList>
    </citation>
    <scope>NUCLEOTIDE SEQUENCE [LARGE SCALE GENOMIC DNA]</scope>
    <source>
        <strain evidence="2 3">29_1</strain>
    </source>
</reference>
<protein>
    <submittedName>
        <fullName evidence="2">Uncharacterized protein</fullName>
    </submittedName>
</protein>
<feature type="transmembrane region" description="Helical" evidence="1">
    <location>
        <begin position="187"/>
        <end position="205"/>
    </location>
</feature>
<evidence type="ECO:0000256" key="1">
    <source>
        <dbReference type="SAM" id="Phobius"/>
    </source>
</evidence>
<dbReference type="EMBL" id="ADKX01000001">
    <property type="protein sequence ID" value="EFW06613.1"/>
    <property type="molecule type" value="Genomic_DNA"/>
</dbReference>
<organism evidence="2 3">
    <name type="scientific">Coprobacillus cateniformis</name>
    <dbReference type="NCBI Taxonomy" id="100884"/>
    <lineage>
        <taxon>Bacteria</taxon>
        <taxon>Bacillati</taxon>
        <taxon>Bacillota</taxon>
        <taxon>Erysipelotrichia</taxon>
        <taxon>Erysipelotrichales</taxon>
        <taxon>Coprobacillaceae</taxon>
        <taxon>Coprobacillus</taxon>
    </lineage>
</organism>